<comment type="caution">
    <text evidence="2">The sequence shown here is derived from an EMBL/GenBank/DDBJ whole genome shotgun (WGS) entry which is preliminary data.</text>
</comment>
<evidence type="ECO:0000313" key="3">
    <source>
        <dbReference type="Proteomes" id="UP000075714"/>
    </source>
</evidence>
<gene>
    <name evidence="2" type="ORF">GPECTOR_26g493</name>
</gene>
<feature type="region of interest" description="Disordered" evidence="1">
    <location>
        <begin position="1"/>
        <end position="67"/>
    </location>
</feature>
<feature type="compositionally biased region" description="Pro residues" evidence="1">
    <location>
        <begin position="7"/>
        <end position="23"/>
    </location>
</feature>
<name>A0A150GGU2_GONPE</name>
<feature type="compositionally biased region" description="Low complexity" evidence="1">
    <location>
        <begin position="45"/>
        <end position="59"/>
    </location>
</feature>
<sequence>MTHFPATLPPHPPTHPPNHPTTPPHSECQAAHWPKHKADCRKAATADSGSASSASATAPAGGGGPAAPLPLELRVPLLSERSPTTLLNLQSHLTAAMANIVGVAHGGSPAGSQLAALIRRSGILGLKGYFAAYFDEACARRGGAPQEMVVLTNMLPAQPW</sequence>
<accession>A0A150GGU2</accession>
<reference evidence="3" key="1">
    <citation type="journal article" date="2016" name="Nat. Commun.">
        <title>The Gonium pectorale genome demonstrates co-option of cell cycle regulation during the evolution of multicellularity.</title>
        <authorList>
            <person name="Hanschen E.R."/>
            <person name="Marriage T.N."/>
            <person name="Ferris P.J."/>
            <person name="Hamaji T."/>
            <person name="Toyoda A."/>
            <person name="Fujiyama A."/>
            <person name="Neme R."/>
            <person name="Noguchi H."/>
            <person name="Minakuchi Y."/>
            <person name="Suzuki M."/>
            <person name="Kawai-Toyooka H."/>
            <person name="Smith D.R."/>
            <person name="Sparks H."/>
            <person name="Anderson J."/>
            <person name="Bakaric R."/>
            <person name="Luria V."/>
            <person name="Karger A."/>
            <person name="Kirschner M.W."/>
            <person name="Durand P.M."/>
            <person name="Michod R.E."/>
            <person name="Nozaki H."/>
            <person name="Olson B.J."/>
        </authorList>
    </citation>
    <scope>NUCLEOTIDE SEQUENCE [LARGE SCALE GENOMIC DNA]</scope>
    <source>
        <strain evidence="3">NIES-2863</strain>
    </source>
</reference>
<evidence type="ECO:0000256" key="1">
    <source>
        <dbReference type="SAM" id="MobiDB-lite"/>
    </source>
</evidence>
<dbReference type="EMBL" id="LSYV01000027">
    <property type="protein sequence ID" value="KXZ48590.1"/>
    <property type="molecule type" value="Genomic_DNA"/>
</dbReference>
<keyword evidence="3" id="KW-1185">Reference proteome</keyword>
<evidence type="ECO:0008006" key="4">
    <source>
        <dbReference type="Google" id="ProtNLM"/>
    </source>
</evidence>
<dbReference type="OrthoDB" id="2423701at2759"/>
<dbReference type="AlphaFoldDB" id="A0A150GGU2"/>
<organism evidence="2 3">
    <name type="scientific">Gonium pectorale</name>
    <name type="common">Green alga</name>
    <dbReference type="NCBI Taxonomy" id="33097"/>
    <lineage>
        <taxon>Eukaryota</taxon>
        <taxon>Viridiplantae</taxon>
        <taxon>Chlorophyta</taxon>
        <taxon>core chlorophytes</taxon>
        <taxon>Chlorophyceae</taxon>
        <taxon>CS clade</taxon>
        <taxon>Chlamydomonadales</taxon>
        <taxon>Volvocaceae</taxon>
        <taxon>Gonium</taxon>
    </lineage>
</organism>
<dbReference type="Proteomes" id="UP000075714">
    <property type="component" value="Unassembled WGS sequence"/>
</dbReference>
<protein>
    <recommendedName>
        <fullName evidence="4">MYND-type domain-containing protein</fullName>
    </recommendedName>
</protein>
<proteinExistence type="predicted"/>
<evidence type="ECO:0000313" key="2">
    <source>
        <dbReference type="EMBL" id="KXZ48590.1"/>
    </source>
</evidence>